<name>A0A383F7E9_9ZZZZ</name>
<gene>
    <name evidence="2" type="ORF">METZ01_LOCUS517152</name>
</gene>
<protein>
    <submittedName>
        <fullName evidence="2">Uncharacterized protein</fullName>
    </submittedName>
</protein>
<feature type="transmembrane region" description="Helical" evidence="1">
    <location>
        <begin position="36"/>
        <end position="55"/>
    </location>
</feature>
<dbReference type="AlphaFoldDB" id="A0A383F7E9"/>
<feature type="transmembrane region" description="Helical" evidence="1">
    <location>
        <begin position="61"/>
        <end position="83"/>
    </location>
</feature>
<evidence type="ECO:0000313" key="2">
    <source>
        <dbReference type="EMBL" id="SVE64298.1"/>
    </source>
</evidence>
<sequence length="96" mass="10632">MIIVMNIIIFLIGAGGIIVARNLVWRGTGMGIKSHLIILALKLLISSVIIGLFLLYAEKHIWSLLILSGLINVITFHFIEAFATQKKLLHKEGLNV</sequence>
<reference evidence="2" key="1">
    <citation type="submission" date="2018-05" db="EMBL/GenBank/DDBJ databases">
        <authorList>
            <person name="Lanie J.A."/>
            <person name="Ng W.-L."/>
            <person name="Kazmierczak K.M."/>
            <person name="Andrzejewski T.M."/>
            <person name="Davidsen T.M."/>
            <person name="Wayne K.J."/>
            <person name="Tettelin H."/>
            <person name="Glass J.I."/>
            <person name="Rusch D."/>
            <person name="Podicherti R."/>
            <person name="Tsui H.-C.T."/>
            <person name="Winkler M.E."/>
        </authorList>
    </citation>
    <scope>NUCLEOTIDE SEQUENCE</scope>
</reference>
<evidence type="ECO:0000256" key="1">
    <source>
        <dbReference type="SAM" id="Phobius"/>
    </source>
</evidence>
<proteinExistence type="predicted"/>
<keyword evidence="1" id="KW-1133">Transmembrane helix</keyword>
<keyword evidence="1" id="KW-0472">Membrane</keyword>
<accession>A0A383F7E9</accession>
<dbReference type="EMBL" id="UINC01231666">
    <property type="protein sequence ID" value="SVE64298.1"/>
    <property type="molecule type" value="Genomic_DNA"/>
</dbReference>
<feature type="transmembrane region" description="Helical" evidence="1">
    <location>
        <begin position="6"/>
        <end position="24"/>
    </location>
</feature>
<organism evidence="2">
    <name type="scientific">marine metagenome</name>
    <dbReference type="NCBI Taxonomy" id="408172"/>
    <lineage>
        <taxon>unclassified sequences</taxon>
        <taxon>metagenomes</taxon>
        <taxon>ecological metagenomes</taxon>
    </lineage>
</organism>
<keyword evidence="1" id="KW-0812">Transmembrane</keyword>